<dbReference type="RefSeq" id="WP_092117147.1">
    <property type="nucleotide sequence ID" value="NZ_FMXO01000003.1"/>
</dbReference>
<dbReference type="Proteomes" id="UP000198771">
    <property type="component" value="Unassembled WGS sequence"/>
</dbReference>
<organism evidence="1 2">
    <name type="scientific">Desulfonatronum thiosulfatophilum</name>
    <dbReference type="NCBI Taxonomy" id="617002"/>
    <lineage>
        <taxon>Bacteria</taxon>
        <taxon>Pseudomonadati</taxon>
        <taxon>Thermodesulfobacteriota</taxon>
        <taxon>Desulfovibrionia</taxon>
        <taxon>Desulfovibrionales</taxon>
        <taxon>Desulfonatronaceae</taxon>
        <taxon>Desulfonatronum</taxon>
    </lineage>
</organism>
<gene>
    <name evidence="1" type="ORF">SAMN05660653_00627</name>
</gene>
<name>A0A1G6AWV4_9BACT</name>
<protein>
    <submittedName>
        <fullName evidence="1">Uncharacterized protein</fullName>
    </submittedName>
</protein>
<evidence type="ECO:0000313" key="2">
    <source>
        <dbReference type="Proteomes" id="UP000198771"/>
    </source>
</evidence>
<reference evidence="1 2" key="1">
    <citation type="submission" date="2016-10" db="EMBL/GenBank/DDBJ databases">
        <authorList>
            <person name="de Groot N.N."/>
        </authorList>
    </citation>
    <scope>NUCLEOTIDE SEQUENCE [LARGE SCALE GENOMIC DNA]</scope>
    <source>
        <strain evidence="1 2">ASO4-2</strain>
    </source>
</reference>
<dbReference type="AlphaFoldDB" id="A0A1G6AWV4"/>
<accession>A0A1G6AWV4</accession>
<keyword evidence="2" id="KW-1185">Reference proteome</keyword>
<proteinExistence type="predicted"/>
<evidence type="ECO:0000313" key="1">
    <source>
        <dbReference type="EMBL" id="SDB12851.1"/>
    </source>
</evidence>
<sequence length="60" mass="6983">MTADESVFSRTKSDIETLFRLTEDRGEMKETLRQRIYKGEAGASKEAQDYIFDLTIFFPV</sequence>
<dbReference type="EMBL" id="FMXO01000003">
    <property type="protein sequence ID" value="SDB12851.1"/>
    <property type="molecule type" value="Genomic_DNA"/>
</dbReference>